<dbReference type="Gene3D" id="3.40.50.10890">
    <property type="match status" value="2"/>
</dbReference>
<evidence type="ECO:0000256" key="1">
    <source>
        <dbReference type="ARBA" id="ARBA00004123"/>
    </source>
</evidence>
<evidence type="ECO:0000313" key="7">
    <source>
        <dbReference type="EMBL" id="WAR10506.1"/>
    </source>
</evidence>
<gene>
    <name evidence="7" type="ORF">MAR_035582</name>
</gene>
<evidence type="ECO:0000256" key="4">
    <source>
        <dbReference type="ARBA" id="ARBA00022490"/>
    </source>
</evidence>
<evidence type="ECO:0000256" key="5">
    <source>
        <dbReference type="ARBA" id="ARBA00023242"/>
    </source>
</evidence>
<feature type="domain" description="Beta-Casp" evidence="6">
    <location>
        <begin position="191"/>
        <end position="295"/>
    </location>
</feature>
<dbReference type="Pfam" id="PF21382">
    <property type="entry name" value="IntS9_C"/>
    <property type="match status" value="2"/>
</dbReference>
<organism evidence="7 8">
    <name type="scientific">Mya arenaria</name>
    <name type="common">Soft-shell clam</name>
    <dbReference type="NCBI Taxonomy" id="6604"/>
    <lineage>
        <taxon>Eukaryota</taxon>
        <taxon>Metazoa</taxon>
        <taxon>Spiralia</taxon>
        <taxon>Lophotrochozoa</taxon>
        <taxon>Mollusca</taxon>
        <taxon>Bivalvia</taxon>
        <taxon>Autobranchia</taxon>
        <taxon>Heteroconchia</taxon>
        <taxon>Euheterodonta</taxon>
        <taxon>Imparidentia</taxon>
        <taxon>Neoheterodontei</taxon>
        <taxon>Myida</taxon>
        <taxon>Myoidea</taxon>
        <taxon>Myidae</taxon>
        <taxon>Mya</taxon>
    </lineage>
</organism>
<comment type="subcellular location">
    <subcellularLocation>
        <location evidence="2">Cytoplasm</location>
    </subcellularLocation>
    <subcellularLocation>
        <location evidence="1">Nucleus</location>
    </subcellularLocation>
</comment>
<proteinExistence type="inferred from homology"/>
<dbReference type="InterPro" id="IPR022712">
    <property type="entry name" value="Beta_Casp"/>
</dbReference>
<dbReference type="InterPro" id="IPR048660">
    <property type="entry name" value="IntS9-like_C"/>
</dbReference>
<evidence type="ECO:0000256" key="3">
    <source>
        <dbReference type="ARBA" id="ARBA00006861"/>
    </source>
</evidence>
<reference evidence="7" key="1">
    <citation type="submission" date="2022-11" db="EMBL/GenBank/DDBJ databases">
        <title>Centuries of genome instability and evolution in soft-shell clam transmissible cancer (bioRxiv).</title>
        <authorList>
            <person name="Hart S.F.M."/>
            <person name="Yonemitsu M.A."/>
            <person name="Giersch R.M."/>
            <person name="Beal B.F."/>
            <person name="Arriagada G."/>
            <person name="Davis B.W."/>
            <person name="Ostrander E.A."/>
            <person name="Goff S.P."/>
            <person name="Metzger M.J."/>
        </authorList>
    </citation>
    <scope>NUCLEOTIDE SEQUENCE</scope>
    <source>
        <strain evidence="7">MELC-2E11</strain>
        <tissue evidence="7">Siphon/mantle</tissue>
    </source>
</reference>
<dbReference type="PANTHER" id="PTHR46094:SF1">
    <property type="entry name" value="INTEGRATOR COMPLEX SUBUNIT 9"/>
    <property type="match status" value="1"/>
</dbReference>
<dbReference type="InterPro" id="IPR027074">
    <property type="entry name" value="Integrator_9su"/>
</dbReference>
<dbReference type="EMBL" id="CP111018">
    <property type="protein sequence ID" value="WAR10506.1"/>
    <property type="molecule type" value="Genomic_DNA"/>
</dbReference>
<keyword evidence="5" id="KW-0539">Nucleus</keyword>
<dbReference type="SUPFAM" id="SSF56281">
    <property type="entry name" value="Metallo-hydrolase/oxidoreductase"/>
    <property type="match status" value="1"/>
</dbReference>
<sequence>MVLCIAQIRHYRSASKYLCFTLYTGFNGAVYCTDPTLQIGKLYMKELVTYIERVSRTKTCNLWKKDDILKNLPLPLRDAVTPIAWQKCYTVFGALTVMCCSSGYSLGSCNWIIHSDYEKICYVSATSTLTTHPKPIDQAPLRHSNVMIFSSLTQTPLTNPDSMIGEFCVNAAVTIKNGGNVLVPCNPSGVTYDLFECLSGHLDSCGLSTVPLYFISPVADSTLAYSNIFGECLGRLKHFNNIHDLQQDFKCPCIVFTGHPSLRLGDAIHFIELWGKSATNTIIFTEPDYPYLDALGPFQPLQMRVCYCPIDTSLSFSQANKLIRDLRPQHLVVPETYITPPPSVTQRPDLELSPITYKQGEVITLPVKRKYECIEIDPKLASSLDPVEIKPGSAVSMVNASLVVKDNKYILEPLPPADVEGKPFKPRPYIYGSLNTKAFVDTLSKQGISDIKVEDRDEGCIIHLVVKSAKIQKCQTDREIIYFCRFQPKEDILIQVEQGSTHIMCGGDETLRIKIRDSLLQCLQKL</sequence>
<keyword evidence="4" id="KW-0963">Cytoplasm</keyword>
<accession>A0ABY7EP42</accession>
<evidence type="ECO:0000313" key="8">
    <source>
        <dbReference type="Proteomes" id="UP001164746"/>
    </source>
</evidence>
<dbReference type="InterPro" id="IPR001279">
    <property type="entry name" value="Metallo-B-lactamas"/>
</dbReference>
<dbReference type="PANTHER" id="PTHR46094">
    <property type="entry name" value="INTEGRATOR COMPLEX SUBUNIT 9"/>
    <property type="match status" value="1"/>
</dbReference>
<dbReference type="SMART" id="SM01027">
    <property type="entry name" value="Beta-Casp"/>
    <property type="match status" value="1"/>
</dbReference>
<comment type="similarity">
    <text evidence="3">Belongs to the metallo-beta-lactamase superfamily. RNA-metabolizing metallo-beta-lactamase-like family. INTS9 subfamily.</text>
</comment>
<dbReference type="Pfam" id="PF16661">
    <property type="entry name" value="Lactamase_B_6"/>
    <property type="match status" value="1"/>
</dbReference>
<dbReference type="Gene3D" id="3.60.15.10">
    <property type="entry name" value="Ribonuclease Z/Hydroxyacylglutathione hydrolase-like"/>
    <property type="match status" value="1"/>
</dbReference>
<name>A0ABY7EP42_MYAAR</name>
<protein>
    <submittedName>
        <fullName evidence="7">INT9-like protein</fullName>
    </submittedName>
</protein>
<dbReference type="Proteomes" id="UP001164746">
    <property type="component" value="Chromosome 7"/>
</dbReference>
<evidence type="ECO:0000256" key="2">
    <source>
        <dbReference type="ARBA" id="ARBA00004496"/>
    </source>
</evidence>
<evidence type="ECO:0000259" key="6">
    <source>
        <dbReference type="SMART" id="SM01027"/>
    </source>
</evidence>
<keyword evidence="8" id="KW-1185">Reference proteome</keyword>
<dbReference type="InterPro" id="IPR036866">
    <property type="entry name" value="RibonucZ/Hydroxyglut_hydro"/>
</dbReference>